<organism evidence="2 3">
    <name type="scientific">Clostridium innocuum</name>
    <dbReference type="NCBI Taxonomy" id="1522"/>
    <lineage>
        <taxon>Bacteria</taxon>
        <taxon>Bacillati</taxon>
        <taxon>Bacillota</taxon>
        <taxon>Clostridia</taxon>
        <taxon>Eubacteriales</taxon>
        <taxon>Clostridiaceae</taxon>
        <taxon>Clostridium</taxon>
    </lineage>
</organism>
<dbReference type="AlphaFoldDB" id="A0A3E2VXD9"/>
<evidence type="ECO:0000313" key="3">
    <source>
        <dbReference type="Proteomes" id="UP000260025"/>
    </source>
</evidence>
<dbReference type="InterPro" id="IPR001387">
    <property type="entry name" value="Cro/C1-type_HTH"/>
</dbReference>
<dbReference type="Gene3D" id="1.10.260.40">
    <property type="entry name" value="lambda repressor-like DNA-binding domains"/>
    <property type="match status" value="1"/>
</dbReference>
<dbReference type="GO" id="GO:0003677">
    <property type="term" value="F:DNA binding"/>
    <property type="evidence" value="ECO:0007669"/>
    <property type="project" value="InterPro"/>
</dbReference>
<protein>
    <recommendedName>
        <fullName evidence="1">HTH cro/C1-type domain-containing protein</fullName>
    </recommendedName>
</protein>
<comment type="caution">
    <text evidence="2">The sequence shown here is derived from an EMBL/GenBank/DDBJ whole genome shotgun (WGS) entry which is preliminary data.</text>
</comment>
<sequence>MRCRLIHIGNYELEYLYCDYGGVIKAFKQEHGLKTSDVAKYLGVDYHTVLSWERGKRKPIYTYWKNFYIKNLKLKC</sequence>
<reference evidence="2 3" key="1">
    <citation type="submission" date="2018-08" db="EMBL/GenBank/DDBJ databases">
        <title>A genome reference for cultivated species of the human gut microbiota.</title>
        <authorList>
            <person name="Zou Y."/>
            <person name="Xue W."/>
            <person name="Luo G."/>
        </authorList>
    </citation>
    <scope>NUCLEOTIDE SEQUENCE [LARGE SCALE GENOMIC DNA]</scope>
    <source>
        <strain evidence="2 3">OF01-2LB</strain>
    </source>
</reference>
<name>A0A3E2VXD9_CLOIN</name>
<dbReference type="CDD" id="cd00093">
    <property type="entry name" value="HTH_XRE"/>
    <property type="match status" value="1"/>
</dbReference>
<accession>A0A3E2VXD9</accession>
<proteinExistence type="predicted"/>
<dbReference type="EMBL" id="QVEV01000012">
    <property type="protein sequence ID" value="RGC15665.1"/>
    <property type="molecule type" value="Genomic_DNA"/>
</dbReference>
<dbReference type="InterPro" id="IPR010982">
    <property type="entry name" value="Lambda_DNA-bd_dom_sf"/>
</dbReference>
<dbReference type="Proteomes" id="UP000260025">
    <property type="component" value="Unassembled WGS sequence"/>
</dbReference>
<gene>
    <name evidence="2" type="ORF">DXA38_09850</name>
</gene>
<dbReference type="SUPFAM" id="SSF47413">
    <property type="entry name" value="lambda repressor-like DNA-binding domains"/>
    <property type="match status" value="1"/>
</dbReference>
<evidence type="ECO:0000313" key="2">
    <source>
        <dbReference type="EMBL" id="RGC15665.1"/>
    </source>
</evidence>
<evidence type="ECO:0000259" key="1">
    <source>
        <dbReference type="PROSITE" id="PS50943"/>
    </source>
</evidence>
<dbReference type="PROSITE" id="PS50943">
    <property type="entry name" value="HTH_CROC1"/>
    <property type="match status" value="1"/>
</dbReference>
<feature type="domain" description="HTH cro/C1-type" evidence="1">
    <location>
        <begin position="24"/>
        <end position="59"/>
    </location>
</feature>